<feature type="signal peptide" evidence="1">
    <location>
        <begin position="1"/>
        <end position="18"/>
    </location>
</feature>
<keyword evidence="1" id="KW-0732">Signal</keyword>
<evidence type="ECO:0000256" key="1">
    <source>
        <dbReference type="SAM" id="SignalP"/>
    </source>
</evidence>
<accession>A0AAV1RJ92</accession>
<dbReference type="Proteomes" id="UP001314170">
    <property type="component" value="Unassembled WGS sequence"/>
</dbReference>
<dbReference type="EMBL" id="CAWUPB010000994">
    <property type="protein sequence ID" value="CAK7335950.1"/>
    <property type="molecule type" value="Genomic_DNA"/>
</dbReference>
<evidence type="ECO:0000313" key="2">
    <source>
        <dbReference type="EMBL" id="CAK7335950.1"/>
    </source>
</evidence>
<organism evidence="2 3">
    <name type="scientific">Dovyalis caffra</name>
    <dbReference type="NCBI Taxonomy" id="77055"/>
    <lineage>
        <taxon>Eukaryota</taxon>
        <taxon>Viridiplantae</taxon>
        <taxon>Streptophyta</taxon>
        <taxon>Embryophyta</taxon>
        <taxon>Tracheophyta</taxon>
        <taxon>Spermatophyta</taxon>
        <taxon>Magnoliopsida</taxon>
        <taxon>eudicotyledons</taxon>
        <taxon>Gunneridae</taxon>
        <taxon>Pentapetalae</taxon>
        <taxon>rosids</taxon>
        <taxon>fabids</taxon>
        <taxon>Malpighiales</taxon>
        <taxon>Salicaceae</taxon>
        <taxon>Flacourtieae</taxon>
        <taxon>Dovyalis</taxon>
    </lineage>
</organism>
<comment type="caution">
    <text evidence="2">The sequence shown here is derived from an EMBL/GenBank/DDBJ whole genome shotgun (WGS) entry which is preliminary data.</text>
</comment>
<keyword evidence="3" id="KW-1185">Reference proteome</keyword>
<name>A0AAV1RJ92_9ROSI</name>
<dbReference type="AlphaFoldDB" id="A0AAV1RJ92"/>
<protein>
    <submittedName>
        <fullName evidence="2">Uncharacterized protein</fullName>
    </submittedName>
</protein>
<sequence length="128" mass="14215">MTKLLASLSLLLRRVCRWRRGVSAGSSAWEWVSVVVDGVRSGRHSQQWVSARPVVAGVAGGFWMRGCGKTGIRAAGGRHGAALGEFRWRWQLERSAVAGSLGLLWSAWEWVAVVVEGLWVRRVCRSWL</sequence>
<proteinExistence type="predicted"/>
<gene>
    <name evidence="2" type="ORF">DCAF_LOCUS10954</name>
</gene>
<reference evidence="2 3" key="1">
    <citation type="submission" date="2024-01" db="EMBL/GenBank/DDBJ databases">
        <authorList>
            <person name="Waweru B."/>
        </authorList>
    </citation>
    <scope>NUCLEOTIDE SEQUENCE [LARGE SCALE GENOMIC DNA]</scope>
</reference>
<feature type="chain" id="PRO_5043841722" evidence="1">
    <location>
        <begin position="19"/>
        <end position="128"/>
    </location>
</feature>
<evidence type="ECO:0000313" key="3">
    <source>
        <dbReference type="Proteomes" id="UP001314170"/>
    </source>
</evidence>